<keyword evidence="2" id="KW-0285">Flavoprotein</keyword>
<dbReference type="STRING" id="1328759.A0A5C2S1D4"/>
<keyword evidence="3" id="KW-0274">FAD</keyword>
<reference evidence="6" key="1">
    <citation type="journal article" date="2018" name="Genome Biol. Evol.">
        <title>Genomics and development of Lentinus tigrinus, a white-rot wood-decaying mushroom with dimorphic fruiting bodies.</title>
        <authorList>
            <person name="Wu B."/>
            <person name="Xu Z."/>
            <person name="Knudson A."/>
            <person name="Carlson A."/>
            <person name="Chen N."/>
            <person name="Kovaka S."/>
            <person name="LaButti K."/>
            <person name="Lipzen A."/>
            <person name="Pennachio C."/>
            <person name="Riley R."/>
            <person name="Schakwitz W."/>
            <person name="Umezawa K."/>
            <person name="Ohm R.A."/>
            <person name="Grigoriev I.V."/>
            <person name="Nagy L.G."/>
            <person name="Gibbons J."/>
            <person name="Hibbett D."/>
        </authorList>
    </citation>
    <scope>NUCLEOTIDE SEQUENCE [LARGE SCALE GENOMIC DNA]</scope>
    <source>
        <strain evidence="6">ALCF2SS1-6</strain>
    </source>
</reference>
<dbReference type="SUPFAM" id="SSF51905">
    <property type="entry name" value="FAD/NAD(P)-binding domain"/>
    <property type="match status" value="1"/>
</dbReference>
<dbReference type="PANTHER" id="PTHR43004">
    <property type="entry name" value="TRK SYSTEM POTASSIUM UPTAKE PROTEIN"/>
    <property type="match status" value="1"/>
</dbReference>
<keyword evidence="7" id="KW-1185">Reference proteome</keyword>
<keyword evidence="4" id="KW-0560">Oxidoreductase</keyword>
<evidence type="ECO:0000313" key="7">
    <source>
        <dbReference type="Proteomes" id="UP000313359"/>
    </source>
</evidence>
<dbReference type="EMBL" id="ML122282">
    <property type="protein sequence ID" value="RPD57178.1"/>
    <property type="molecule type" value="Genomic_DNA"/>
</dbReference>
<evidence type="ECO:0000256" key="1">
    <source>
        <dbReference type="ARBA" id="ARBA00001974"/>
    </source>
</evidence>
<dbReference type="InterPro" id="IPR036188">
    <property type="entry name" value="FAD/NAD-bd_sf"/>
</dbReference>
<evidence type="ECO:0000259" key="5">
    <source>
        <dbReference type="Pfam" id="PF01494"/>
    </source>
</evidence>
<dbReference type="Pfam" id="PF01494">
    <property type="entry name" value="FAD_binding_3"/>
    <property type="match status" value="1"/>
</dbReference>
<sequence>MAQLTANLTSTKESFTDVLIIGAGPAGVMCANALNLAGIKVCIVDKRLIGLAAGQADGCQPCTIVILQSYGLVENLLKRCQPVWKLIFWNPTLVLA</sequence>
<dbReference type="GO" id="GO:0071949">
    <property type="term" value="F:FAD binding"/>
    <property type="evidence" value="ECO:0007669"/>
    <property type="project" value="InterPro"/>
</dbReference>
<evidence type="ECO:0000256" key="3">
    <source>
        <dbReference type="ARBA" id="ARBA00022827"/>
    </source>
</evidence>
<proteinExistence type="predicted"/>
<dbReference type="GO" id="GO:0016709">
    <property type="term" value="F:oxidoreductase activity, acting on paired donors, with incorporation or reduction of molecular oxygen, NAD(P)H as one donor, and incorporation of one atom of oxygen"/>
    <property type="evidence" value="ECO:0007669"/>
    <property type="project" value="UniProtKB-ARBA"/>
</dbReference>
<dbReference type="AlphaFoldDB" id="A0A5C2S1D4"/>
<feature type="domain" description="FAD-binding" evidence="5">
    <location>
        <begin position="16"/>
        <end position="80"/>
    </location>
</feature>
<comment type="cofactor">
    <cofactor evidence="1">
        <name>FAD</name>
        <dbReference type="ChEBI" id="CHEBI:57692"/>
    </cofactor>
</comment>
<organism evidence="6 7">
    <name type="scientific">Lentinus tigrinus ALCF2SS1-6</name>
    <dbReference type="NCBI Taxonomy" id="1328759"/>
    <lineage>
        <taxon>Eukaryota</taxon>
        <taxon>Fungi</taxon>
        <taxon>Dikarya</taxon>
        <taxon>Basidiomycota</taxon>
        <taxon>Agaricomycotina</taxon>
        <taxon>Agaricomycetes</taxon>
        <taxon>Polyporales</taxon>
        <taxon>Polyporaceae</taxon>
        <taxon>Lentinus</taxon>
    </lineage>
</organism>
<dbReference type="PANTHER" id="PTHR43004:SF19">
    <property type="entry name" value="BINDING MONOOXYGENASE, PUTATIVE (JCVI)-RELATED"/>
    <property type="match status" value="1"/>
</dbReference>
<name>A0A5C2S1D4_9APHY</name>
<evidence type="ECO:0000256" key="2">
    <source>
        <dbReference type="ARBA" id="ARBA00022630"/>
    </source>
</evidence>
<protein>
    <recommendedName>
        <fullName evidence="5">FAD-binding domain-containing protein</fullName>
    </recommendedName>
</protein>
<dbReference type="InterPro" id="IPR050641">
    <property type="entry name" value="RIFMO-like"/>
</dbReference>
<accession>A0A5C2S1D4</accession>
<evidence type="ECO:0000313" key="6">
    <source>
        <dbReference type="EMBL" id="RPD57178.1"/>
    </source>
</evidence>
<dbReference type="OrthoDB" id="1716816at2759"/>
<gene>
    <name evidence="6" type="ORF">L227DRAFT_613798</name>
</gene>
<dbReference type="Proteomes" id="UP000313359">
    <property type="component" value="Unassembled WGS sequence"/>
</dbReference>
<dbReference type="Gene3D" id="3.50.50.60">
    <property type="entry name" value="FAD/NAD(P)-binding domain"/>
    <property type="match status" value="1"/>
</dbReference>
<evidence type="ECO:0000256" key="4">
    <source>
        <dbReference type="ARBA" id="ARBA00023002"/>
    </source>
</evidence>
<dbReference type="InterPro" id="IPR002938">
    <property type="entry name" value="FAD-bd"/>
</dbReference>